<reference evidence="4 5" key="1">
    <citation type="journal article" date="2016" name="Proc. Natl. Acad. Sci. U.S.A.">
        <title>Comparative genomics of biotechnologically important yeasts.</title>
        <authorList>
            <person name="Riley R."/>
            <person name="Haridas S."/>
            <person name="Wolfe K.H."/>
            <person name="Lopes M.R."/>
            <person name="Hittinger C.T."/>
            <person name="Goeker M."/>
            <person name="Salamov A.A."/>
            <person name="Wisecaver J.H."/>
            <person name="Long T.M."/>
            <person name="Calvey C.H."/>
            <person name="Aerts A.L."/>
            <person name="Barry K.W."/>
            <person name="Choi C."/>
            <person name="Clum A."/>
            <person name="Coughlan A.Y."/>
            <person name="Deshpande S."/>
            <person name="Douglass A.P."/>
            <person name="Hanson S.J."/>
            <person name="Klenk H.-P."/>
            <person name="LaButti K.M."/>
            <person name="Lapidus A."/>
            <person name="Lindquist E.A."/>
            <person name="Lipzen A.M."/>
            <person name="Meier-Kolthoff J.P."/>
            <person name="Ohm R.A."/>
            <person name="Otillar R.P."/>
            <person name="Pangilinan J.L."/>
            <person name="Peng Y."/>
            <person name="Rokas A."/>
            <person name="Rosa C.A."/>
            <person name="Scheuner C."/>
            <person name="Sibirny A.A."/>
            <person name="Slot J.C."/>
            <person name="Stielow J.B."/>
            <person name="Sun H."/>
            <person name="Kurtzman C.P."/>
            <person name="Blackwell M."/>
            <person name="Grigoriev I.V."/>
            <person name="Jeffries T.W."/>
        </authorList>
    </citation>
    <scope>NUCLEOTIDE SEQUENCE [LARGE SCALE GENOMIC DNA]</scope>
    <source>
        <strain evidence="4 5">DSM 6958</strain>
    </source>
</reference>
<dbReference type="SMART" id="SM00955">
    <property type="entry name" value="RNB"/>
    <property type="match status" value="1"/>
</dbReference>
<dbReference type="OrthoDB" id="372421at2759"/>
<dbReference type="AlphaFoldDB" id="A0A1E3PTG7"/>
<feature type="region of interest" description="Disordered" evidence="2">
    <location>
        <begin position="421"/>
        <end position="484"/>
    </location>
</feature>
<protein>
    <submittedName>
        <fullName evidence="4">RNB-domain-containing protein</fullName>
    </submittedName>
</protein>
<name>A0A1E3PTG7_9ASCO</name>
<feature type="compositionally biased region" description="Basic and acidic residues" evidence="2">
    <location>
        <begin position="537"/>
        <end position="549"/>
    </location>
</feature>
<dbReference type="Pfam" id="PF17877">
    <property type="entry name" value="Dis3l2_C_term"/>
    <property type="match status" value="1"/>
</dbReference>
<keyword evidence="5" id="KW-1185">Reference proteome</keyword>
<accession>A0A1E3PTG7</accession>
<dbReference type="PANTHER" id="PTHR23355:SF9">
    <property type="entry name" value="DIS3-LIKE EXONUCLEASE 2"/>
    <property type="match status" value="1"/>
</dbReference>
<dbReference type="Pfam" id="PF00773">
    <property type="entry name" value="RNB"/>
    <property type="match status" value="1"/>
</dbReference>
<dbReference type="GO" id="GO:0000932">
    <property type="term" value="C:P-body"/>
    <property type="evidence" value="ECO:0007669"/>
    <property type="project" value="TreeGrafter"/>
</dbReference>
<dbReference type="FunFam" id="2.40.50.700:FF:000002">
    <property type="entry name" value="Cell wall biogenesis protein"/>
    <property type="match status" value="1"/>
</dbReference>
<feature type="compositionally biased region" description="Polar residues" evidence="2">
    <location>
        <begin position="229"/>
        <end position="250"/>
    </location>
</feature>
<feature type="compositionally biased region" description="Polar residues" evidence="2">
    <location>
        <begin position="180"/>
        <end position="205"/>
    </location>
</feature>
<feature type="region of interest" description="Disordered" evidence="2">
    <location>
        <begin position="533"/>
        <end position="561"/>
    </location>
</feature>
<feature type="compositionally biased region" description="Low complexity" evidence="2">
    <location>
        <begin position="282"/>
        <end position="292"/>
    </location>
</feature>
<dbReference type="FunFam" id="2.40.50.690:FF:000001">
    <property type="entry name" value="Cell wall biogenesis protein"/>
    <property type="match status" value="1"/>
</dbReference>
<dbReference type="InterPro" id="IPR041093">
    <property type="entry name" value="Dis3l2-like_C"/>
</dbReference>
<dbReference type="InterPro" id="IPR001900">
    <property type="entry name" value="RNase_II/R"/>
</dbReference>
<feature type="compositionally biased region" description="Low complexity" evidence="2">
    <location>
        <begin position="251"/>
        <end position="267"/>
    </location>
</feature>
<dbReference type="InterPro" id="IPR012340">
    <property type="entry name" value="NA-bd_OB-fold"/>
</dbReference>
<dbReference type="GO" id="GO:0003723">
    <property type="term" value="F:RNA binding"/>
    <property type="evidence" value="ECO:0007669"/>
    <property type="project" value="InterPro"/>
</dbReference>
<dbReference type="Proteomes" id="UP000095009">
    <property type="component" value="Unassembled WGS sequence"/>
</dbReference>
<dbReference type="GO" id="GO:0000175">
    <property type="term" value="F:3'-5'-RNA exonuclease activity"/>
    <property type="evidence" value="ECO:0007669"/>
    <property type="project" value="TreeGrafter"/>
</dbReference>
<dbReference type="Gene3D" id="2.40.50.140">
    <property type="entry name" value="Nucleic acid-binding proteins"/>
    <property type="match status" value="1"/>
</dbReference>
<gene>
    <name evidence="4" type="ORF">NADFUDRAFT_19741</name>
</gene>
<sequence length="1199" mass="131920">MHNTQDQGNQGRPPRNLHIAHRRTPSELTPLMVEQLALQQQIEALQAQQQQIIAQQQQIAQSSISSQTNLGLSSTPPPLQPTFATPTGPFGQFSVSPATGSGAGGGHRRTMSSTATAGPLSGLGQGSSPTNNNSNTSGTYSARTGGGGPISNVTSGHNRRHSLALEEAKRAAAIAQAKRSGSSNSPGNSAQVSPQKTTSNRSPETASFPPEPETSDYSQGNRGRKTGHGRSQSLQQSHLRNNSPLRNFQFPTTTSGLPSSSPSSTGGHNRTGSRNFDSNWRQQPQQQPSQLQYDSGNLLPSPSNFVPSHRSRGSFNNSVSSISAFNMYNQPTGSGPGHSQQRKSLFAPYLPQASLSSLMAEGRLVSGILRVNKKNRSDAYVSTEGLLDADIFICGSKDRNRALEGDLVAIELLDVDEVWDSKKEKEEKKRRKDSLFAESYNKNKNNSSNNANDATAVRPGNGNGALQRRGSLKQRPSQKRNDDIEVEGQSLLLTEEDELSDSVKPLYAGHVVAVIDRVPGQLFSGTLGLLRPSSQATKDKQDAERREKGQSTQAENSKQEKPKIIWFKPTDKCVPLIAIPTEQAPDDFIENIDSYTDRLFVASIKRWPITSLHPFGTLVEELGSVDDENIQIDAIFRNNNFTADVFPESVTSTILSTDTSINYLDADATGRRQFVNDYTLAISPSAGIADEAFHIKKLSDEKIELGIHVSDVTEILNSNPALDREAKKRGTSVYLVQRTMHMFPQEFNDLCSLSVGEVRPTVSVVFEIDAKSFEVTDTWIGKGTIKTRCVLDYEMIEMAIASNGASTESLSLPSVPTIAPADLDYVKTLILLSTEFKKDRYLTRNNYFPGFGLLDQVDDENVKVSTNIFKTSAIAQAINEINIKTNATVAQKLYAVLGSKAFLRRHQAPYLLKMEAFIQKMRSNNLETGSTSSIGLQNNLLYVDDLDVRKGLETLMFKCMVGAKYFVAGKADIETYSHYYFNLPLYTHFTSPLRRYADVIVQRQIKAIIEGVNYDDDIECLHSSAEYCNFRRDSARNAQEQSIHLSLSQGLRDSSPVPVSSSDHLFNAVVLQVYASAFDILIPQLGIEKRVHGDQLPLVKAEFHQEPKLLELFWQKGVPSTLFVSENEPRSQADDTADTTTPDLESSIGKLSLENIVTRVDNDSYIQEIRELQHIPVILRVEFGKTGPCLTVRVPNPFT</sequence>
<feature type="compositionally biased region" description="Low complexity" evidence="2">
    <location>
        <begin position="118"/>
        <end position="139"/>
    </location>
</feature>
<organism evidence="4 5">
    <name type="scientific">Nadsonia fulvescens var. elongata DSM 6958</name>
    <dbReference type="NCBI Taxonomy" id="857566"/>
    <lineage>
        <taxon>Eukaryota</taxon>
        <taxon>Fungi</taxon>
        <taxon>Dikarya</taxon>
        <taxon>Ascomycota</taxon>
        <taxon>Saccharomycotina</taxon>
        <taxon>Dipodascomycetes</taxon>
        <taxon>Dipodascales</taxon>
        <taxon>Dipodascales incertae sedis</taxon>
        <taxon>Nadsonia</taxon>
    </lineage>
</organism>
<dbReference type="Pfam" id="PF17849">
    <property type="entry name" value="OB_Dis3"/>
    <property type="match status" value="1"/>
</dbReference>
<dbReference type="SUPFAM" id="SSF50249">
    <property type="entry name" value="Nucleic acid-binding proteins"/>
    <property type="match status" value="2"/>
</dbReference>
<feature type="domain" description="RNB" evidence="3">
    <location>
        <begin position="671"/>
        <end position="1011"/>
    </location>
</feature>
<comment type="similarity">
    <text evidence="1">Belongs to the RNR ribonuclease family.</text>
</comment>
<dbReference type="PANTHER" id="PTHR23355">
    <property type="entry name" value="RIBONUCLEASE"/>
    <property type="match status" value="1"/>
</dbReference>
<evidence type="ECO:0000313" key="5">
    <source>
        <dbReference type="Proteomes" id="UP000095009"/>
    </source>
</evidence>
<dbReference type="Gene3D" id="2.40.50.700">
    <property type="match status" value="1"/>
</dbReference>
<proteinExistence type="inferred from homology"/>
<dbReference type="STRING" id="857566.A0A1E3PTG7"/>
<evidence type="ECO:0000259" key="3">
    <source>
        <dbReference type="SMART" id="SM00955"/>
    </source>
</evidence>
<evidence type="ECO:0000256" key="1">
    <source>
        <dbReference type="ARBA" id="ARBA00005785"/>
    </source>
</evidence>
<dbReference type="EMBL" id="KV454406">
    <property type="protein sequence ID" value="ODQ68117.1"/>
    <property type="molecule type" value="Genomic_DNA"/>
</dbReference>
<evidence type="ECO:0000313" key="4">
    <source>
        <dbReference type="EMBL" id="ODQ68117.1"/>
    </source>
</evidence>
<feature type="compositionally biased region" description="Low complexity" evidence="2">
    <location>
        <begin position="442"/>
        <end position="452"/>
    </location>
</feature>
<dbReference type="Gene3D" id="2.40.50.690">
    <property type="match status" value="1"/>
</dbReference>
<feature type="compositionally biased region" description="Polar residues" evidence="2">
    <location>
        <begin position="293"/>
        <end position="306"/>
    </location>
</feature>
<dbReference type="GO" id="GO:0006402">
    <property type="term" value="P:mRNA catabolic process"/>
    <property type="evidence" value="ECO:0007669"/>
    <property type="project" value="TreeGrafter"/>
</dbReference>
<feature type="compositionally biased region" description="Polar residues" evidence="2">
    <location>
        <begin position="268"/>
        <end position="281"/>
    </location>
</feature>
<dbReference type="InterPro" id="IPR041505">
    <property type="entry name" value="Dis3_CSD2"/>
</dbReference>
<feature type="region of interest" description="Disordered" evidence="2">
    <location>
        <begin position="67"/>
        <end position="313"/>
    </location>
</feature>
<feature type="region of interest" description="Disordered" evidence="2">
    <location>
        <begin position="1125"/>
        <end position="1145"/>
    </location>
</feature>
<dbReference type="InterPro" id="IPR050180">
    <property type="entry name" value="RNR_Ribonuclease"/>
</dbReference>
<evidence type="ECO:0000256" key="2">
    <source>
        <dbReference type="SAM" id="MobiDB-lite"/>
    </source>
</evidence>